<sequence length="126" mass="13571">MLRCVTLAALAAALALPAAAQNIVQRKLAPNSLRGELVVTQAPAVLLNGQPALLAPGARIRGENNLIVLSASLSGQKLVVNYTRELHGELLDVWILNAAERAKLWPTNAEQAAAWRYEPVSQTWTK</sequence>
<dbReference type="EMBL" id="SLXD01000012">
    <property type="protein sequence ID" value="TCP00594.1"/>
    <property type="molecule type" value="Genomic_DNA"/>
</dbReference>
<dbReference type="Proteomes" id="UP000295106">
    <property type="component" value="Unassembled WGS sequence"/>
</dbReference>
<name>A0A4R2M8L0_RUBGE</name>
<evidence type="ECO:0000313" key="3">
    <source>
        <dbReference type="Proteomes" id="UP000295106"/>
    </source>
</evidence>
<organism evidence="2 3">
    <name type="scientific">Rubrivivax gelatinosus</name>
    <name type="common">Rhodocyclus gelatinosus</name>
    <name type="synonym">Rhodopseudomonas gelatinosa</name>
    <dbReference type="NCBI Taxonomy" id="28068"/>
    <lineage>
        <taxon>Bacteria</taxon>
        <taxon>Pseudomonadati</taxon>
        <taxon>Pseudomonadota</taxon>
        <taxon>Betaproteobacteria</taxon>
        <taxon>Burkholderiales</taxon>
        <taxon>Sphaerotilaceae</taxon>
        <taxon>Rubrivivax</taxon>
    </lineage>
</organism>
<keyword evidence="1" id="KW-0732">Signal</keyword>
<comment type="caution">
    <text evidence="2">The sequence shown here is derived from an EMBL/GenBank/DDBJ whole genome shotgun (WGS) entry which is preliminary data.</text>
</comment>
<evidence type="ECO:0000313" key="2">
    <source>
        <dbReference type="EMBL" id="TCP00594.1"/>
    </source>
</evidence>
<dbReference type="OrthoDB" id="7019622at2"/>
<gene>
    <name evidence="2" type="ORF">EV684_11231</name>
</gene>
<protein>
    <submittedName>
        <fullName evidence="2">Uncharacterized protein</fullName>
    </submittedName>
</protein>
<feature type="chain" id="PRO_5020514021" evidence="1">
    <location>
        <begin position="21"/>
        <end position="126"/>
    </location>
</feature>
<dbReference type="RefSeq" id="WP_132648646.1">
    <property type="nucleotide sequence ID" value="NZ_CP181386.1"/>
</dbReference>
<dbReference type="GeneID" id="99683371"/>
<reference evidence="2 3" key="1">
    <citation type="submission" date="2019-03" db="EMBL/GenBank/DDBJ databases">
        <title>Genomic Encyclopedia of Type Strains, Phase IV (KMG-IV): sequencing the most valuable type-strain genomes for metagenomic binning, comparative biology and taxonomic classification.</title>
        <authorList>
            <person name="Goeker M."/>
        </authorList>
    </citation>
    <scope>NUCLEOTIDE SEQUENCE [LARGE SCALE GENOMIC DNA]</scope>
    <source>
        <strain evidence="2 3">DSM 1709</strain>
    </source>
</reference>
<accession>A0A4R2M8L0</accession>
<evidence type="ECO:0000256" key="1">
    <source>
        <dbReference type="SAM" id="SignalP"/>
    </source>
</evidence>
<feature type="signal peptide" evidence="1">
    <location>
        <begin position="1"/>
        <end position="20"/>
    </location>
</feature>
<dbReference type="AlphaFoldDB" id="A0A4R2M8L0"/>
<proteinExistence type="predicted"/>